<evidence type="ECO:0000313" key="3">
    <source>
        <dbReference type="Proteomes" id="UP000267900"/>
    </source>
</evidence>
<feature type="region of interest" description="Disordered" evidence="1">
    <location>
        <begin position="1"/>
        <end position="57"/>
    </location>
</feature>
<name>A0A3Q9G0M3_STRLT</name>
<dbReference type="Pfam" id="PF13565">
    <property type="entry name" value="HTH_32"/>
    <property type="match status" value="1"/>
</dbReference>
<feature type="compositionally biased region" description="Basic and acidic residues" evidence="1">
    <location>
        <begin position="7"/>
        <end position="21"/>
    </location>
</feature>
<proteinExistence type="predicted"/>
<evidence type="ECO:0000313" key="2">
    <source>
        <dbReference type="EMBL" id="AZQ75031.1"/>
    </source>
</evidence>
<evidence type="ECO:0000256" key="1">
    <source>
        <dbReference type="SAM" id="MobiDB-lite"/>
    </source>
</evidence>
<sequence>MPPHRSLTHETHRPRRSRDGDFPGACAPKWANRYRRHGELGLGDRSSTPRHQPTATPSELLVLMEELRRTHKWSAVRIAFELAQSGTPIIRETVIRHLAEIGINRSRFADSSPQR</sequence>
<dbReference type="Proteomes" id="UP000267900">
    <property type="component" value="Chromosome"/>
</dbReference>
<dbReference type="InterPro" id="IPR009057">
    <property type="entry name" value="Homeodomain-like_sf"/>
</dbReference>
<dbReference type="OrthoDB" id="568335at2"/>
<keyword evidence="3" id="KW-1185">Reference proteome</keyword>
<dbReference type="AlphaFoldDB" id="A0A3Q9G0M3"/>
<reference evidence="2 3" key="1">
    <citation type="submission" date="2018-12" db="EMBL/GenBank/DDBJ databases">
        <title>The whole draft genome of Streptomyce luteoverticillatus CGMCC 15060.</title>
        <authorList>
            <person name="Feng Z."/>
            <person name="Chen G."/>
            <person name="Zhang J."/>
            <person name="Zhu H."/>
            <person name="Yu X."/>
            <person name="Zhang W."/>
            <person name="Zhang X."/>
        </authorList>
    </citation>
    <scope>NUCLEOTIDE SEQUENCE [LARGE SCALE GENOMIC DNA]</scope>
    <source>
        <strain evidence="2 3">CGMCC 15060</strain>
    </source>
</reference>
<organism evidence="2 3">
    <name type="scientific">Streptomyces luteoverticillatus</name>
    <name type="common">Streptoverticillium luteoverticillatus</name>
    <dbReference type="NCBI Taxonomy" id="66425"/>
    <lineage>
        <taxon>Bacteria</taxon>
        <taxon>Bacillati</taxon>
        <taxon>Actinomycetota</taxon>
        <taxon>Actinomycetes</taxon>
        <taxon>Kitasatosporales</taxon>
        <taxon>Streptomycetaceae</taxon>
        <taxon>Streptomyces</taxon>
    </lineage>
</organism>
<protein>
    <submittedName>
        <fullName evidence="2">Helix-turn-helix domain-containing protein</fullName>
    </submittedName>
</protein>
<gene>
    <name evidence="2" type="ORF">EKH77_31175</name>
</gene>
<dbReference type="SUPFAM" id="SSF46689">
    <property type="entry name" value="Homeodomain-like"/>
    <property type="match status" value="1"/>
</dbReference>
<dbReference type="EMBL" id="CP034587">
    <property type="protein sequence ID" value="AZQ75031.1"/>
    <property type="molecule type" value="Genomic_DNA"/>
</dbReference>
<accession>A0A3Q9G0M3</accession>
<feature type="compositionally biased region" description="Polar residues" evidence="1">
    <location>
        <begin position="45"/>
        <end position="57"/>
    </location>
</feature>